<accession>A0ABW4Z838</accession>
<reference evidence="2" key="1">
    <citation type="journal article" date="2019" name="Int. J. Syst. Evol. Microbiol.">
        <title>The Global Catalogue of Microorganisms (GCM) 10K type strain sequencing project: providing services to taxonomists for standard genome sequencing and annotation.</title>
        <authorList>
            <consortium name="The Broad Institute Genomics Platform"/>
            <consortium name="The Broad Institute Genome Sequencing Center for Infectious Disease"/>
            <person name="Wu L."/>
            <person name="Ma J."/>
        </authorList>
    </citation>
    <scope>NUCLEOTIDE SEQUENCE [LARGE SCALE GENOMIC DNA]</scope>
    <source>
        <strain evidence="2">CCUG 57942</strain>
    </source>
</reference>
<comment type="caution">
    <text evidence="1">The sequence shown here is derived from an EMBL/GenBank/DDBJ whole genome shotgun (WGS) entry which is preliminary data.</text>
</comment>
<name>A0ABW4Z838_9BACT</name>
<dbReference type="RefSeq" id="WP_377177479.1">
    <property type="nucleotide sequence ID" value="NZ_JBHUJB010000018.1"/>
</dbReference>
<dbReference type="Proteomes" id="UP001597389">
    <property type="component" value="Unassembled WGS sequence"/>
</dbReference>
<proteinExistence type="predicted"/>
<evidence type="ECO:0000313" key="1">
    <source>
        <dbReference type="EMBL" id="MFD2158016.1"/>
    </source>
</evidence>
<gene>
    <name evidence="1" type="ORF">ACFSW8_03790</name>
</gene>
<protein>
    <submittedName>
        <fullName evidence="1">Uncharacterized protein</fullName>
    </submittedName>
</protein>
<sequence>MKIIPTLLVCTSFCTVAHSEETLISQAGTHEYKNDDYHSVITTSLKQPDILDLKVVHKGKDGKGTFTTGSGKGHELKVVPKRWAVQFRPTGEVWFYDGDSTLHLYFYKETEQGASLKVSSSNVIPALIKRAPKNILAHMQKVNLTNKTKL</sequence>
<organism evidence="1 2">
    <name type="scientific">Rubritalea tangerina</name>
    <dbReference type="NCBI Taxonomy" id="430798"/>
    <lineage>
        <taxon>Bacteria</taxon>
        <taxon>Pseudomonadati</taxon>
        <taxon>Verrucomicrobiota</taxon>
        <taxon>Verrucomicrobiia</taxon>
        <taxon>Verrucomicrobiales</taxon>
        <taxon>Rubritaleaceae</taxon>
        <taxon>Rubritalea</taxon>
    </lineage>
</organism>
<evidence type="ECO:0000313" key="2">
    <source>
        <dbReference type="Proteomes" id="UP001597389"/>
    </source>
</evidence>
<dbReference type="EMBL" id="JBHUJB010000018">
    <property type="protein sequence ID" value="MFD2158016.1"/>
    <property type="molecule type" value="Genomic_DNA"/>
</dbReference>
<keyword evidence="2" id="KW-1185">Reference proteome</keyword>